<dbReference type="NCBIfam" id="TIGR00229">
    <property type="entry name" value="sensory_box"/>
    <property type="match status" value="1"/>
</dbReference>
<evidence type="ECO:0000256" key="8">
    <source>
        <dbReference type="ARBA" id="ARBA00022777"/>
    </source>
</evidence>
<dbReference type="SMART" id="SM00304">
    <property type="entry name" value="HAMP"/>
    <property type="match status" value="1"/>
</dbReference>
<feature type="domain" description="PAS" evidence="15">
    <location>
        <begin position="260"/>
        <end position="302"/>
    </location>
</feature>
<keyword evidence="18" id="KW-1185">Reference proteome</keyword>
<dbReference type="InterPro" id="IPR005467">
    <property type="entry name" value="His_kinase_dom"/>
</dbReference>
<dbReference type="SMART" id="SM00091">
    <property type="entry name" value="PAS"/>
    <property type="match status" value="1"/>
</dbReference>
<dbReference type="RefSeq" id="WP_373293563.1">
    <property type="nucleotide sequence ID" value="NZ_BMPO01000004.1"/>
</dbReference>
<dbReference type="PROSITE" id="PS50112">
    <property type="entry name" value="PAS"/>
    <property type="match status" value="1"/>
</dbReference>
<dbReference type="GO" id="GO:0000155">
    <property type="term" value="F:phosphorelay sensor kinase activity"/>
    <property type="evidence" value="ECO:0007669"/>
    <property type="project" value="InterPro"/>
</dbReference>
<keyword evidence="6 13" id="KW-0812">Transmembrane</keyword>
<keyword evidence="9" id="KW-0067">ATP-binding</keyword>
<keyword evidence="5" id="KW-0808">Transferase</keyword>
<dbReference type="InterPro" id="IPR003661">
    <property type="entry name" value="HisK_dim/P_dom"/>
</dbReference>
<dbReference type="CDD" id="cd00082">
    <property type="entry name" value="HisKA"/>
    <property type="match status" value="1"/>
</dbReference>
<evidence type="ECO:0000256" key="1">
    <source>
        <dbReference type="ARBA" id="ARBA00000085"/>
    </source>
</evidence>
<evidence type="ECO:0000313" key="17">
    <source>
        <dbReference type="EMBL" id="GGJ96028.1"/>
    </source>
</evidence>
<protein>
    <recommendedName>
        <fullName evidence="3">histidine kinase</fullName>
        <ecNumber evidence="3">2.7.13.3</ecNumber>
    </recommendedName>
</protein>
<dbReference type="EMBL" id="BMPO01000004">
    <property type="protein sequence ID" value="GGJ96028.1"/>
    <property type="molecule type" value="Genomic_DNA"/>
</dbReference>
<dbReference type="InterPro" id="IPR036890">
    <property type="entry name" value="HATPase_C_sf"/>
</dbReference>
<dbReference type="Pfam" id="PF00512">
    <property type="entry name" value="HisKA"/>
    <property type="match status" value="1"/>
</dbReference>
<dbReference type="Pfam" id="PF00672">
    <property type="entry name" value="HAMP"/>
    <property type="match status" value="1"/>
</dbReference>
<dbReference type="GO" id="GO:0030295">
    <property type="term" value="F:protein kinase activator activity"/>
    <property type="evidence" value="ECO:0007669"/>
    <property type="project" value="TreeGrafter"/>
</dbReference>
<evidence type="ECO:0000259" key="15">
    <source>
        <dbReference type="PROSITE" id="PS50112"/>
    </source>
</evidence>
<dbReference type="SUPFAM" id="SSF55874">
    <property type="entry name" value="ATPase domain of HSP90 chaperone/DNA topoisomerase II/histidine kinase"/>
    <property type="match status" value="1"/>
</dbReference>
<dbReference type="Pfam" id="PF08448">
    <property type="entry name" value="PAS_4"/>
    <property type="match status" value="1"/>
</dbReference>
<dbReference type="CDD" id="cd06225">
    <property type="entry name" value="HAMP"/>
    <property type="match status" value="1"/>
</dbReference>
<dbReference type="GO" id="GO:0005886">
    <property type="term" value="C:plasma membrane"/>
    <property type="evidence" value="ECO:0007669"/>
    <property type="project" value="UniProtKB-ARBA"/>
</dbReference>
<organism evidence="17 18">
    <name type="scientific">Pseudomonas matsuisoli</name>
    <dbReference type="NCBI Taxonomy" id="1515666"/>
    <lineage>
        <taxon>Bacteria</taxon>
        <taxon>Pseudomonadati</taxon>
        <taxon>Pseudomonadota</taxon>
        <taxon>Gammaproteobacteria</taxon>
        <taxon>Pseudomonadales</taxon>
        <taxon>Pseudomonadaceae</taxon>
        <taxon>Pseudomonas</taxon>
    </lineage>
</organism>
<proteinExistence type="predicted"/>
<dbReference type="AlphaFoldDB" id="A0A917PWW4"/>
<dbReference type="InterPro" id="IPR036097">
    <property type="entry name" value="HisK_dim/P_sf"/>
</dbReference>
<dbReference type="InterPro" id="IPR050351">
    <property type="entry name" value="BphY/WalK/GraS-like"/>
</dbReference>
<comment type="subcellular location">
    <subcellularLocation>
        <location evidence="2">Membrane</location>
        <topology evidence="2">Multi-pass membrane protein</topology>
    </subcellularLocation>
</comment>
<feature type="transmembrane region" description="Helical" evidence="13">
    <location>
        <begin position="15"/>
        <end position="37"/>
    </location>
</feature>
<evidence type="ECO:0000256" key="10">
    <source>
        <dbReference type="ARBA" id="ARBA00022989"/>
    </source>
</evidence>
<reference evidence="17" key="1">
    <citation type="journal article" date="2014" name="Int. J. Syst. Evol. Microbiol.">
        <title>Complete genome sequence of Corynebacterium casei LMG S-19264T (=DSM 44701T), isolated from a smear-ripened cheese.</title>
        <authorList>
            <consortium name="US DOE Joint Genome Institute (JGI-PGF)"/>
            <person name="Walter F."/>
            <person name="Albersmeier A."/>
            <person name="Kalinowski J."/>
            <person name="Ruckert C."/>
        </authorList>
    </citation>
    <scope>NUCLEOTIDE SEQUENCE</scope>
    <source>
        <strain evidence="17">JCM 30078</strain>
    </source>
</reference>
<evidence type="ECO:0000259" key="14">
    <source>
        <dbReference type="PROSITE" id="PS50109"/>
    </source>
</evidence>
<name>A0A917PWW4_9PSED</name>
<sequence>MKLPRKLPMKLRTRLFLSISAVITVALFGLFIGLIGMTQMARTQENLLQSHYAVIDTTQQLRHLFGDQLATLAIRPIDRNTLDRQQRELISYLDEAIERTRAPGREGLEDIRERYLAFMTELGQPDAEGRLRSLDSARFARAFTAIRDALTDVQRAALEGIRHEGVESRKQATWLSILLGTVALMVLIIGFLTAHTMARRFVGPIEKLAKAADRIGQGDFQIVLPMSPIAELSSLSRRFGVMASALQQFNETNIAALKGGQRRLQAVLDCIDDGLLIVARDGTLEHANPVAERQLGWDTERIGVPLGEALAHPELDEAVRLVLAGQSREDPQEDLALEIGGEQRLLAWRLIPFGQPNVEVEGAVMVLRDVTDQRAFERVRNEFVLRASHELRTPVTGMHMAFGLLRERLHFQPDAREQDLIETVDEEMRRLVRLINDLLNFSRYQTGQQKLELSACSPSELLQETLARFEASAAEHGTELKLEIEDNLPLLNLDRTQMERVLDNLVTNALRHTTRGGHICLQARRHTDRVIISVEDNGEGIPYSQQARIFEPFVQVGRKKGGAGLGLALCKEITRLHGGRIGIHSRVEHGTIVYMALPV</sequence>
<dbReference type="GO" id="GO:0005524">
    <property type="term" value="F:ATP binding"/>
    <property type="evidence" value="ECO:0007669"/>
    <property type="project" value="UniProtKB-KW"/>
</dbReference>
<dbReference type="InterPro" id="IPR035965">
    <property type="entry name" value="PAS-like_dom_sf"/>
</dbReference>
<dbReference type="FunFam" id="3.30.565.10:FF:000006">
    <property type="entry name" value="Sensor histidine kinase WalK"/>
    <property type="match status" value="1"/>
</dbReference>
<keyword evidence="7" id="KW-0547">Nucleotide-binding</keyword>
<dbReference type="PROSITE" id="PS50109">
    <property type="entry name" value="HIS_KIN"/>
    <property type="match status" value="1"/>
</dbReference>
<dbReference type="Gene3D" id="1.20.120.880">
    <property type="entry name" value="Histidine kinase (KinB), sensor domain"/>
    <property type="match status" value="1"/>
</dbReference>
<dbReference type="GO" id="GO:0000156">
    <property type="term" value="F:phosphorelay response regulator activity"/>
    <property type="evidence" value="ECO:0007669"/>
    <property type="project" value="TreeGrafter"/>
</dbReference>
<dbReference type="SUPFAM" id="SSF47384">
    <property type="entry name" value="Homodimeric domain of signal transducing histidine kinase"/>
    <property type="match status" value="1"/>
</dbReference>
<evidence type="ECO:0000256" key="6">
    <source>
        <dbReference type="ARBA" id="ARBA00022692"/>
    </source>
</evidence>
<keyword evidence="8 17" id="KW-0418">Kinase</keyword>
<accession>A0A917PWW4</accession>
<dbReference type="InterPro" id="IPR003594">
    <property type="entry name" value="HATPase_dom"/>
</dbReference>
<evidence type="ECO:0000256" key="12">
    <source>
        <dbReference type="ARBA" id="ARBA00023136"/>
    </source>
</evidence>
<dbReference type="CDD" id="cd00130">
    <property type="entry name" value="PAS"/>
    <property type="match status" value="1"/>
</dbReference>
<dbReference type="PROSITE" id="PS50885">
    <property type="entry name" value="HAMP"/>
    <property type="match status" value="1"/>
</dbReference>
<feature type="domain" description="HAMP" evidence="16">
    <location>
        <begin position="199"/>
        <end position="251"/>
    </location>
</feature>
<dbReference type="InterPro" id="IPR004358">
    <property type="entry name" value="Sig_transdc_His_kin-like_C"/>
</dbReference>
<evidence type="ECO:0000256" key="7">
    <source>
        <dbReference type="ARBA" id="ARBA00022741"/>
    </source>
</evidence>
<dbReference type="InterPro" id="IPR038320">
    <property type="entry name" value="KinB_N_sf"/>
</dbReference>
<dbReference type="Proteomes" id="UP000635983">
    <property type="component" value="Unassembled WGS sequence"/>
</dbReference>
<gene>
    <name evidence="17" type="ORF">GCM10009304_22450</name>
</gene>
<evidence type="ECO:0000256" key="3">
    <source>
        <dbReference type="ARBA" id="ARBA00012438"/>
    </source>
</evidence>
<dbReference type="InterPro" id="IPR003660">
    <property type="entry name" value="HAMP_dom"/>
</dbReference>
<dbReference type="Pfam" id="PF16767">
    <property type="entry name" value="KinB_sensor"/>
    <property type="match status" value="1"/>
</dbReference>
<feature type="domain" description="Histidine kinase" evidence="14">
    <location>
        <begin position="386"/>
        <end position="599"/>
    </location>
</feature>
<dbReference type="EC" id="2.7.13.3" evidence="3"/>
<keyword evidence="11" id="KW-0902">Two-component regulatory system</keyword>
<dbReference type="GO" id="GO:0007234">
    <property type="term" value="P:osmosensory signaling via phosphorelay pathway"/>
    <property type="evidence" value="ECO:0007669"/>
    <property type="project" value="TreeGrafter"/>
</dbReference>
<reference evidence="17" key="2">
    <citation type="submission" date="2020-09" db="EMBL/GenBank/DDBJ databases">
        <authorList>
            <person name="Sun Q."/>
            <person name="Ohkuma M."/>
        </authorList>
    </citation>
    <scope>NUCLEOTIDE SEQUENCE</scope>
    <source>
        <strain evidence="17">JCM 30078</strain>
    </source>
</reference>
<dbReference type="SUPFAM" id="SSF158472">
    <property type="entry name" value="HAMP domain-like"/>
    <property type="match status" value="1"/>
</dbReference>
<evidence type="ECO:0000256" key="11">
    <source>
        <dbReference type="ARBA" id="ARBA00023012"/>
    </source>
</evidence>
<dbReference type="PRINTS" id="PR00344">
    <property type="entry name" value="BCTRLSENSOR"/>
</dbReference>
<dbReference type="Gene3D" id="1.10.287.130">
    <property type="match status" value="1"/>
</dbReference>
<evidence type="ECO:0000259" key="16">
    <source>
        <dbReference type="PROSITE" id="PS50885"/>
    </source>
</evidence>
<evidence type="ECO:0000256" key="9">
    <source>
        <dbReference type="ARBA" id="ARBA00022840"/>
    </source>
</evidence>
<dbReference type="CDD" id="cd00075">
    <property type="entry name" value="HATPase"/>
    <property type="match status" value="1"/>
</dbReference>
<evidence type="ECO:0000256" key="5">
    <source>
        <dbReference type="ARBA" id="ARBA00022679"/>
    </source>
</evidence>
<comment type="catalytic activity">
    <reaction evidence="1">
        <text>ATP + protein L-histidine = ADP + protein N-phospho-L-histidine.</text>
        <dbReference type="EC" id="2.7.13.3"/>
    </reaction>
</comment>
<keyword evidence="4" id="KW-0597">Phosphoprotein</keyword>
<comment type="caution">
    <text evidence="17">The sequence shown here is derived from an EMBL/GenBank/DDBJ whole genome shotgun (WGS) entry which is preliminary data.</text>
</comment>
<keyword evidence="12 13" id="KW-0472">Membrane</keyword>
<feature type="transmembrane region" description="Helical" evidence="13">
    <location>
        <begin position="172"/>
        <end position="192"/>
    </location>
</feature>
<dbReference type="SMART" id="SM00388">
    <property type="entry name" value="HisKA"/>
    <property type="match status" value="1"/>
</dbReference>
<dbReference type="SMART" id="SM00387">
    <property type="entry name" value="HATPase_c"/>
    <property type="match status" value="1"/>
</dbReference>
<evidence type="ECO:0000256" key="13">
    <source>
        <dbReference type="SAM" id="Phobius"/>
    </source>
</evidence>
<dbReference type="Gene3D" id="1.10.8.500">
    <property type="entry name" value="HAMP domain in histidine kinase"/>
    <property type="match status" value="1"/>
</dbReference>
<dbReference type="InterPro" id="IPR000014">
    <property type="entry name" value="PAS"/>
</dbReference>
<evidence type="ECO:0000256" key="4">
    <source>
        <dbReference type="ARBA" id="ARBA00022553"/>
    </source>
</evidence>
<evidence type="ECO:0000256" key="2">
    <source>
        <dbReference type="ARBA" id="ARBA00004141"/>
    </source>
</evidence>
<dbReference type="Gene3D" id="3.30.565.10">
    <property type="entry name" value="Histidine kinase-like ATPase, C-terminal domain"/>
    <property type="match status" value="1"/>
</dbReference>
<dbReference type="InterPro" id="IPR031909">
    <property type="entry name" value="KinB_sensor_dom"/>
</dbReference>
<dbReference type="SUPFAM" id="SSF55785">
    <property type="entry name" value="PYP-like sensor domain (PAS domain)"/>
    <property type="match status" value="1"/>
</dbReference>
<keyword evidence="10 13" id="KW-1133">Transmembrane helix</keyword>
<dbReference type="PANTHER" id="PTHR42878">
    <property type="entry name" value="TWO-COMPONENT HISTIDINE KINASE"/>
    <property type="match status" value="1"/>
</dbReference>
<dbReference type="Gene3D" id="3.30.450.20">
    <property type="entry name" value="PAS domain"/>
    <property type="match status" value="1"/>
</dbReference>
<dbReference type="PANTHER" id="PTHR42878:SF7">
    <property type="entry name" value="SENSOR HISTIDINE KINASE GLRK"/>
    <property type="match status" value="1"/>
</dbReference>
<dbReference type="Pfam" id="PF02518">
    <property type="entry name" value="HATPase_c"/>
    <property type="match status" value="1"/>
</dbReference>
<dbReference type="InterPro" id="IPR013656">
    <property type="entry name" value="PAS_4"/>
</dbReference>
<evidence type="ECO:0000313" key="18">
    <source>
        <dbReference type="Proteomes" id="UP000635983"/>
    </source>
</evidence>